<name>A0AAD9UK83_RIDPI</name>
<dbReference type="InterPro" id="IPR007237">
    <property type="entry name" value="CD20-like"/>
</dbReference>
<organism evidence="8 9">
    <name type="scientific">Ridgeia piscesae</name>
    <name type="common">Tubeworm</name>
    <dbReference type="NCBI Taxonomy" id="27915"/>
    <lineage>
        <taxon>Eukaryota</taxon>
        <taxon>Metazoa</taxon>
        <taxon>Spiralia</taxon>
        <taxon>Lophotrochozoa</taxon>
        <taxon>Annelida</taxon>
        <taxon>Polychaeta</taxon>
        <taxon>Sedentaria</taxon>
        <taxon>Canalipalpata</taxon>
        <taxon>Sabellida</taxon>
        <taxon>Siboglinidae</taxon>
        <taxon>Ridgeia</taxon>
    </lineage>
</organism>
<feature type="transmembrane region" description="Helical" evidence="7">
    <location>
        <begin position="44"/>
        <end position="66"/>
    </location>
</feature>
<evidence type="ECO:0000313" key="8">
    <source>
        <dbReference type="EMBL" id="KAK2192608.1"/>
    </source>
</evidence>
<evidence type="ECO:0000256" key="4">
    <source>
        <dbReference type="ARBA" id="ARBA00022989"/>
    </source>
</evidence>
<keyword evidence="4 7" id="KW-1133">Transmembrane helix</keyword>
<dbReference type="GO" id="GO:0016020">
    <property type="term" value="C:membrane"/>
    <property type="evidence" value="ECO:0007669"/>
    <property type="project" value="UniProtKB-SubCell"/>
</dbReference>
<dbReference type="EMBL" id="JAODUO010000027">
    <property type="protein sequence ID" value="KAK2192608.1"/>
    <property type="molecule type" value="Genomic_DNA"/>
</dbReference>
<comment type="similarity">
    <text evidence="2">Belongs to the MS4A family.</text>
</comment>
<evidence type="ECO:0000256" key="6">
    <source>
        <dbReference type="SAM" id="MobiDB-lite"/>
    </source>
</evidence>
<dbReference type="InterPro" id="IPR030417">
    <property type="entry name" value="MS4A"/>
</dbReference>
<evidence type="ECO:0000256" key="7">
    <source>
        <dbReference type="SAM" id="Phobius"/>
    </source>
</evidence>
<feature type="transmembrane region" description="Helical" evidence="7">
    <location>
        <begin position="72"/>
        <end position="93"/>
    </location>
</feature>
<comment type="caution">
    <text evidence="8">The sequence shown here is derived from an EMBL/GenBank/DDBJ whole genome shotgun (WGS) entry which is preliminary data.</text>
</comment>
<evidence type="ECO:0000256" key="5">
    <source>
        <dbReference type="ARBA" id="ARBA00023136"/>
    </source>
</evidence>
<keyword evidence="5 7" id="KW-0472">Membrane</keyword>
<evidence type="ECO:0000256" key="3">
    <source>
        <dbReference type="ARBA" id="ARBA00022692"/>
    </source>
</evidence>
<comment type="subcellular location">
    <subcellularLocation>
        <location evidence="1">Membrane</location>
        <topology evidence="1">Multi-pass membrane protein</topology>
    </subcellularLocation>
</comment>
<feature type="region of interest" description="Disordered" evidence="6">
    <location>
        <begin position="229"/>
        <end position="291"/>
    </location>
</feature>
<accession>A0AAD9UK83</accession>
<dbReference type="Proteomes" id="UP001209878">
    <property type="component" value="Unassembled WGS sequence"/>
</dbReference>
<evidence type="ECO:0000256" key="1">
    <source>
        <dbReference type="ARBA" id="ARBA00004141"/>
    </source>
</evidence>
<dbReference type="PANTHER" id="PTHR23320:SF130">
    <property type="entry name" value="TRANSMEMBRANE PROTEIN 212"/>
    <property type="match status" value="1"/>
</dbReference>
<proteinExistence type="inferred from homology"/>
<keyword evidence="9" id="KW-1185">Reference proteome</keyword>
<feature type="transmembrane region" description="Helical" evidence="7">
    <location>
        <begin position="150"/>
        <end position="173"/>
    </location>
</feature>
<feature type="transmembrane region" description="Helical" evidence="7">
    <location>
        <begin position="105"/>
        <end position="130"/>
    </location>
</feature>
<dbReference type="PANTHER" id="PTHR23320">
    <property type="entry name" value="MEMBRANE-SPANNING 4-DOMAINS SUBFAMILY A MS4A -RELATED"/>
    <property type="match status" value="1"/>
</dbReference>
<sequence>MQTTTVLPPGGAVPAQNVVFVPQYVTSQPAPRIWANYASKSSTALGATQMMIGLLCVLCNAVAISAHSPTALIGHGIWGGLFFMLTGAFGLMAGRHKTTCPIMTFMILSILSASIFVIFVLSFSAIGVAINDFNYYSDHELARAMDILMLSMSLIEAIVAIWSSAICCAAVCCGRRQQSGIVMQPGTIMMNAGATQVLYTTGTSYPQTGQMFQQQAIATAVGQQQQFSGAPMAQVPQSTMPYPSQAAVPQPPQYTATAGGPPPYTQAQFQGAAGATAPMPPADREEKKNAF</sequence>
<dbReference type="AlphaFoldDB" id="A0AAD9UK83"/>
<protein>
    <submittedName>
        <fullName evidence="8">Uncharacterized protein</fullName>
    </submittedName>
</protein>
<feature type="compositionally biased region" description="Basic and acidic residues" evidence="6">
    <location>
        <begin position="282"/>
        <end position="291"/>
    </location>
</feature>
<feature type="compositionally biased region" description="Low complexity" evidence="6">
    <location>
        <begin position="265"/>
        <end position="277"/>
    </location>
</feature>
<evidence type="ECO:0000256" key="2">
    <source>
        <dbReference type="ARBA" id="ARBA00009565"/>
    </source>
</evidence>
<reference evidence="8" key="1">
    <citation type="journal article" date="2023" name="Mol. Biol. Evol.">
        <title>Third-Generation Sequencing Reveals the Adaptive Role of the Epigenome in Three Deep-Sea Polychaetes.</title>
        <authorList>
            <person name="Perez M."/>
            <person name="Aroh O."/>
            <person name="Sun Y."/>
            <person name="Lan Y."/>
            <person name="Juniper S.K."/>
            <person name="Young C.R."/>
            <person name="Angers B."/>
            <person name="Qian P.Y."/>
        </authorList>
    </citation>
    <scope>NUCLEOTIDE SEQUENCE</scope>
    <source>
        <strain evidence="8">R07B-5</strain>
    </source>
</reference>
<dbReference type="Pfam" id="PF04103">
    <property type="entry name" value="CD20"/>
    <property type="match status" value="1"/>
</dbReference>
<evidence type="ECO:0000313" key="9">
    <source>
        <dbReference type="Proteomes" id="UP001209878"/>
    </source>
</evidence>
<gene>
    <name evidence="8" type="ORF">NP493_26g06029</name>
</gene>
<keyword evidence="3 7" id="KW-0812">Transmembrane</keyword>